<dbReference type="PATRIC" id="fig|477245.3.peg.3379"/>
<protein>
    <submittedName>
        <fullName evidence="1">Uncharacterized protein</fullName>
    </submittedName>
</protein>
<dbReference type="Proteomes" id="UP000032234">
    <property type="component" value="Chromosome"/>
</dbReference>
<reference evidence="1 2" key="1">
    <citation type="submission" date="2015-02" db="EMBL/GenBank/DDBJ databases">
        <title>Genome sequence of thermotolerant Streptomyces cyaneogriseus subsp. Noncyanogenus NMWT1, the producer of nematocidal antibiotics nemadectin.</title>
        <authorList>
            <person name="Wang H."/>
            <person name="Li C."/>
            <person name="Xiang W."/>
            <person name="Wang X."/>
        </authorList>
    </citation>
    <scope>NUCLEOTIDE SEQUENCE [LARGE SCALE GENOMIC DNA]</scope>
    <source>
        <strain evidence="1 2">NMWT 1</strain>
    </source>
</reference>
<evidence type="ECO:0000313" key="1">
    <source>
        <dbReference type="EMBL" id="AJP02745.1"/>
    </source>
</evidence>
<dbReference type="EMBL" id="CP010849">
    <property type="protein sequence ID" value="AJP02745.1"/>
    <property type="molecule type" value="Genomic_DNA"/>
</dbReference>
<gene>
    <name evidence="1" type="ORF">TU94_15955</name>
</gene>
<name>A0A0C5G2G5_9ACTN</name>
<dbReference type="OrthoDB" id="4260134at2"/>
<dbReference type="HOGENOM" id="CLU_142304_0_0_11"/>
<keyword evidence="2" id="KW-1185">Reference proteome</keyword>
<dbReference type="KEGG" id="scw:TU94_15955"/>
<evidence type="ECO:0000313" key="2">
    <source>
        <dbReference type="Proteomes" id="UP000032234"/>
    </source>
</evidence>
<dbReference type="STRING" id="477245.TU94_15955"/>
<dbReference type="RefSeq" id="WP_044382571.1">
    <property type="nucleotide sequence ID" value="NZ_CP010849.1"/>
</dbReference>
<sequence>MSLTAQQADRVLRLFHVPSLTADQRIGAKCSWCTIPLNERTGRIDLGGAGAWTPHACTTCYDARRTWLDTYYRWLDHTRTCHACQRADRCLTSLGHRVLYLAALGQVDRPLGDCPTCRHPIQPGDRFEPRLSDGQSGLIFGHTHTGPCPEAAVNRHP</sequence>
<organism evidence="1 2">
    <name type="scientific">Streptomyces cyaneogriseus subsp. noncyanogenus</name>
    <dbReference type="NCBI Taxonomy" id="477245"/>
    <lineage>
        <taxon>Bacteria</taxon>
        <taxon>Bacillati</taxon>
        <taxon>Actinomycetota</taxon>
        <taxon>Actinomycetes</taxon>
        <taxon>Kitasatosporales</taxon>
        <taxon>Streptomycetaceae</taxon>
        <taxon>Streptomyces</taxon>
    </lineage>
</organism>
<dbReference type="AlphaFoldDB" id="A0A0C5G2G5"/>
<proteinExistence type="predicted"/>
<accession>A0A0C5G2G5</accession>